<gene>
    <name evidence="1" type="ORF">JL102_05950</name>
</gene>
<dbReference type="RefSeq" id="WP_202243348.1">
    <property type="nucleotide sequence ID" value="NZ_JAESIY010000003.1"/>
</dbReference>
<name>A0A937JZW3_9BACT</name>
<dbReference type="EMBL" id="JAESIY010000003">
    <property type="protein sequence ID" value="MBL3655661.1"/>
    <property type="molecule type" value="Genomic_DNA"/>
</dbReference>
<keyword evidence="2" id="KW-1185">Reference proteome</keyword>
<dbReference type="Proteomes" id="UP000659388">
    <property type="component" value="Unassembled WGS sequence"/>
</dbReference>
<accession>A0A937JZW3</accession>
<proteinExistence type="predicted"/>
<comment type="caution">
    <text evidence="1">The sequence shown here is derived from an EMBL/GenBank/DDBJ whole genome shotgun (WGS) entry which is preliminary data.</text>
</comment>
<evidence type="ECO:0000313" key="2">
    <source>
        <dbReference type="Proteomes" id="UP000659388"/>
    </source>
</evidence>
<sequence length="118" mass="13734">MELDELLQRQLISKKIYHPIYGQIGSIADVLNSNKKYIIFKERSLQNLTSTSNILRAIPANNFYIDAQTNELMVNFSAQWITEAPIFTLNDLETDQAKLLSKLDYYYDTQNKLYITYG</sequence>
<protein>
    <submittedName>
        <fullName evidence="1">Uncharacterized protein</fullName>
    </submittedName>
</protein>
<reference evidence="1" key="1">
    <citation type="submission" date="2021-01" db="EMBL/GenBank/DDBJ databases">
        <title>Fulvivirga kasyanovii gen. nov., sp nov., a novel member of the phylum Bacteroidetes isolated from seawater in a mussel farm.</title>
        <authorList>
            <person name="Zhao L.-H."/>
            <person name="Wang Z.-J."/>
        </authorList>
    </citation>
    <scope>NUCLEOTIDE SEQUENCE</scope>
    <source>
        <strain evidence="1">2943</strain>
    </source>
</reference>
<dbReference type="AlphaFoldDB" id="A0A937JZW3"/>
<evidence type="ECO:0000313" key="1">
    <source>
        <dbReference type="EMBL" id="MBL3655661.1"/>
    </source>
</evidence>
<organism evidence="1 2">
    <name type="scientific">Fulvivirga sediminis</name>
    <dbReference type="NCBI Taxonomy" id="2803949"/>
    <lineage>
        <taxon>Bacteria</taxon>
        <taxon>Pseudomonadati</taxon>
        <taxon>Bacteroidota</taxon>
        <taxon>Cytophagia</taxon>
        <taxon>Cytophagales</taxon>
        <taxon>Fulvivirgaceae</taxon>
        <taxon>Fulvivirga</taxon>
    </lineage>
</organism>